<evidence type="ECO:0000259" key="9">
    <source>
        <dbReference type="PROSITE" id="PS50067"/>
    </source>
</evidence>
<dbReference type="Proteomes" id="UP001642464">
    <property type="component" value="Unassembled WGS sequence"/>
</dbReference>
<keyword evidence="4 6" id="KW-0505">Motor protein</keyword>
<dbReference type="InterPro" id="IPR008984">
    <property type="entry name" value="SMAD_FHA_dom_sf"/>
</dbReference>
<evidence type="ECO:0000256" key="4">
    <source>
        <dbReference type="ARBA" id="ARBA00023175"/>
    </source>
</evidence>
<keyword evidence="11" id="KW-1185">Reference proteome</keyword>
<evidence type="ECO:0000313" key="11">
    <source>
        <dbReference type="Proteomes" id="UP001642464"/>
    </source>
</evidence>
<feature type="region of interest" description="Disordered" evidence="8">
    <location>
        <begin position="264"/>
        <end position="285"/>
    </location>
</feature>
<keyword evidence="3 7" id="KW-0175">Coiled coil</keyword>
<dbReference type="SUPFAM" id="SSF52540">
    <property type="entry name" value="P-loop containing nucleoside triphosphate hydrolases"/>
    <property type="match status" value="1"/>
</dbReference>
<dbReference type="Gene3D" id="2.60.200.20">
    <property type="match status" value="1"/>
</dbReference>
<feature type="domain" description="Kinesin motor" evidence="9">
    <location>
        <begin position="1"/>
        <end position="61"/>
    </location>
</feature>
<accession>A0ABP0LV96</accession>
<evidence type="ECO:0000256" key="2">
    <source>
        <dbReference type="ARBA" id="ARBA00022840"/>
    </source>
</evidence>
<evidence type="ECO:0000256" key="1">
    <source>
        <dbReference type="ARBA" id="ARBA00022741"/>
    </source>
</evidence>
<proteinExistence type="inferred from homology"/>
<comment type="caution">
    <text evidence="5">Lacks conserved residue(s) required for the propagation of feature annotation.</text>
</comment>
<comment type="caution">
    <text evidence="10">The sequence shown here is derived from an EMBL/GenBank/DDBJ whole genome shotgun (WGS) entry which is preliminary data.</text>
</comment>
<evidence type="ECO:0000256" key="3">
    <source>
        <dbReference type="ARBA" id="ARBA00023054"/>
    </source>
</evidence>
<evidence type="ECO:0000256" key="5">
    <source>
        <dbReference type="PROSITE-ProRule" id="PRU00283"/>
    </source>
</evidence>
<protein>
    <recommendedName>
        <fullName evidence="6">Kinesin-like protein</fullName>
    </recommendedName>
</protein>
<keyword evidence="1 6" id="KW-0547">Nucleotide-binding</keyword>
<dbReference type="InterPro" id="IPR001752">
    <property type="entry name" value="Kinesin_motor_dom"/>
</dbReference>
<sequence length="817" mass="92310">MNATSSRSHAVFTLQVRMVTSRPGGHTESQAKMHFVDLAGSERQKKTGAAGERLKAWAAFEYVSLRNNPSGTVSGWDGDPGPAGHLIFQEREGHYLISTEHLPRNFFRLVKDEFGSYLHAIGKRGEPGRAGQFVIEEMPGYLLISSKQWPEWFLFVDELGRLRAEPGDPGSKGHFLLNRKIPQDSDAPGLPPIIQTMYLIHNKDREHAAAMSLLSNQKEEVRAREVAVLNAQMASERAASEATLHDTNREHEETCADLHQQMERERQAAQSVLEERDRAHAEETSRRDLEFADALAALRRDMDEERAAMAAAMHRLEQEHAQEVETLKELHKDELCATVEAKDAFLRTSLDSQRRELEAVREAQVSEVRAELEQERSSSARTLQEKELWYTVQIRAIGSAKDKLYDDMVVEKDEKYTVDMAAKDSTHAAELPRAESKTLNWLMLGSSCLAQESHPIAVIEEQLRQEKLQREELCRQLQALEEKQKAAERALEEKKEIEERLRQSFMLALDEKQWTEAEKEQLRQEKETAVKTEAVLSKRLAELAQQEQQHREEARKELELRCRLEEEWKQQKDREAELQAQLDALKGFQESIALDESQLAAKRQEQQRQREAELAKLGMHFVGMDLDDVPKAPKLVNLHPDPALKGCLVYYLPMGETRIGADPVRCRVALSGLNVASEVCAVENADNVALSVRSLGAGLVRVNGCMVPEAGRSLQDGDRLAIGRAYIFRVQVPEAGAAKVEAPSDDFEHAVEEISACAQINPEWENGVQKALLLVKSDFGDEAASKLLEQAGVEVLQPFLKRSMLFFLKRTKSRTLY</sequence>
<keyword evidence="6" id="KW-0493">Microtubule</keyword>
<reference evidence="10 11" key="1">
    <citation type="submission" date="2024-02" db="EMBL/GenBank/DDBJ databases">
        <authorList>
            <person name="Chen Y."/>
            <person name="Shah S."/>
            <person name="Dougan E. K."/>
            <person name="Thang M."/>
            <person name="Chan C."/>
        </authorList>
    </citation>
    <scope>NUCLEOTIDE SEQUENCE [LARGE SCALE GENOMIC DNA]</scope>
</reference>
<dbReference type="PROSITE" id="PS50067">
    <property type="entry name" value="KINESIN_MOTOR_2"/>
    <property type="match status" value="1"/>
</dbReference>
<name>A0ABP0LV96_9DINO</name>
<dbReference type="Gene3D" id="3.40.850.10">
    <property type="entry name" value="Kinesin motor domain"/>
    <property type="match status" value="1"/>
</dbReference>
<evidence type="ECO:0000256" key="6">
    <source>
        <dbReference type="RuleBase" id="RU000394"/>
    </source>
</evidence>
<organism evidence="10 11">
    <name type="scientific">Durusdinium trenchii</name>
    <dbReference type="NCBI Taxonomy" id="1381693"/>
    <lineage>
        <taxon>Eukaryota</taxon>
        <taxon>Sar</taxon>
        <taxon>Alveolata</taxon>
        <taxon>Dinophyceae</taxon>
        <taxon>Suessiales</taxon>
        <taxon>Symbiodiniaceae</taxon>
        <taxon>Durusdinium</taxon>
    </lineage>
</organism>
<dbReference type="EMBL" id="CAXAMM010018102">
    <property type="protein sequence ID" value="CAK9042678.1"/>
    <property type="molecule type" value="Genomic_DNA"/>
</dbReference>
<dbReference type="InterPro" id="IPR019821">
    <property type="entry name" value="Kinesin_motor_CS"/>
</dbReference>
<dbReference type="Pfam" id="PF00225">
    <property type="entry name" value="Kinesin"/>
    <property type="match status" value="1"/>
</dbReference>
<evidence type="ECO:0000313" key="10">
    <source>
        <dbReference type="EMBL" id="CAK9042678.1"/>
    </source>
</evidence>
<evidence type="ECO:0000256" key="8">
    <source>
        <dbReference type="SAM" id="MobiDB-lite"/>
    </source>
</evidence>
<evidence type="ECO:0000256" key="7">
    <source>
        <dbReference type="SAM" id="Coils"/>
    </source>
</evidence>
<dbReference type="PANTHER" id="PTHR47117">
    <property type="entry name" value="STAR-RELATED LIPID TRANSFER PROTEIN 9"/>
    <property type="match status" value="1"/>
</dbReference>
<keyword evidence="2 6" id="KW-0067">ATP-binding</keyword>
<dbReference type="PROSITE" id="PS00411">
    <property type="entry name" value="KINESIN_MOTOR_1"/>
    <property type="match status" value="1"/>
</dbReference>
<gene>
    <name evidence="10" type="ORF">SCF082_LOCUS24530</name>
</gene>
<dbReference type="InterPro" id="IPR027417">
    <property type="entry name" value="P-loop_NTPase"/>
</dbReference>
<dbReference type="SUPFAM" id="SSF49879">
    <property type="entry name" value="SMAD/FHA domain"/>
    <property type="match status" value="1"/>
</dbReference>
<comment type="similarity">
    <text evidence="5 6">Belongs to the TRAFAC class myosin-kinesin ATPase superfamily. Kinesin family.</text>
</comment>
<feature type="coiled-coil region" evidence="7">
    <location>
        <begin position="456"/>
        <end position="561"/>
    </location>
</feature>
<dbReference type="InterPro" id="IPR036961">
    <property type="entry name" value="Kinesin_motor_dom_sf"/>
</dbReference>